<reference evidence="1" key="1">
    <citation type="submission" date="2021-05" db="EMBL/GenBank/DDBJ databases">
        <authorList>
            <person name="Pietrasiak N."/>
            <person name="Ward R."/>
            <person name="Stajich J.E."/>
            <person name="Kurbessoian T."/>
        </authorList>
    </citation>
    <scope>NUCLEOTIDE SEQUENCE</scope>
    <source>
        <strain evidence="1">GSE-TBD4-15B</strain>
    </source>
</reference>
<gene>
    <name evidence="1" type="ORF">KME07_06635</name>
</gene>
<dbReference type="EMBL" id="JAHHHV010000030">
    <property type="protein sequence ID" value="MBW4465102.1"/>
    <property type="molecule type" value="Genomic_DNA"/>
</dbReference>
<accession>A0A951P9B4</accession>
<dbReference type="AlphaFoldDB" id="A0A951P9B4"/>
<evidence type="ECO:0000313" key="2">
    <source>
        <dbReference type="Proteomes" id="UP000707356"/>
    </source>
</evidence>
<proteinExistence type="predicted"/>
<sequence>MNTPREFTVKLSSDSDFQSINLPVNILKEVAEATGASMEGVGEQITLILKSYLKTGNLEATPLTSKNQVSYTQATSSFREFVEGLGIKGEEFIEECEKTRDRLYKTGELK</sequence>
<protein>
    <submittedName>
        <fullName evidence="1">Uncharacterized protein</fullName>
    </submittedName>
</protein>
<dbReference type="Proteomes" id="UP000707356">
    <property type="component" value="Unassembled WGS sequence"/>
</dbReference>
<comment type="caution">
    <text evidence="1">The sequence shown here is derived from an EMBL/GenBank/DDBJ whole genome shotgun (WGS) entry which is preliminary data.</text>
</comment>
<evidence type="ECO:0000313" key="1">
    <source>
        <dbReference type="EMBL" id="MBW4465102.1"/>
    </source>
</evidence>
<name>A0A951P9B4_9CYAN</name>
<reference evidence="1" key="2">
    <citation type="journal article" date="2022" name="Microbiol. Resour. Announc.">
        <title>Metagenome Sequencing to Explore Phylogenomics of Terrestrial Cyanobacteria.</title>
        <authorList>
            <person name="Ward R.D."/>
            <person name="Stajich J.E."/>
            <person name="Johansen J.R."/>
            <person name="Huntemann M."/>
            <person name="Clum A."/>
            <person name="Foster B."/>
            <person name="Foster B."/>
            <person name="Roux S."/>
            <person name="Palaniappan K."/>
            <person name="Varghese N."/>
            <person name="Mukherjee S."/>
            <person name="Reddy T.B.K."/>
            <person name="Daum C."/>
            <person name="Copeland A."/>
            <person name="Chen I.A."/>
            <person name="Ivanova N.N."/>
            <person name="Kyrpides N.C."/>
            <person name="Shapiro N."/>
            <person name="Eloe-Fadrosh E.A."/>
            <person name="Pietrasiak N."/>
        </authorList>
    </citation>
    <scope>NUCLEOTIDE SEQUENCE</scope>
    <source>
        <strain evidence="1">GSE-TBD4-15B</strain>
    </source>
</reference>
<organism evidence="1 2">
    <name type="scientific">Pegethrix bostrychoides GSE-TBD4-15B</name>
    <dbReference type="NCBI Taxonomy" id="2839662"/>
    <lineage>
        <taxon>Bacteria</taxon>
        <taxon>Bacillati</taxon>
        <taxon>Cyanobacteriota</taxon>
        <taxon>Cyanophyceae</taxon>
        <taxon>Oculatellales</taxon>
        <taxon>Oculatellaceae</taxon>
        <taxon>Pegethrix</taxon>
    </lineage>
</organism>